<evidence type="ECO:0000313" key="4">
    <source>
        <dbReference type="EMBL" id="RAL07802.1"/>
    </source>
</evidence>
<evidence type="ECO:0000256" key="1">
    <source>
        <dbReference type="PROSITE-ProRule" id="PRU00042"/>
    </source>
</evidence>
<dbReference type="SUPFAM" id="SSF57667">
    <property type="entry name" value="beta-beta-alpha zinc fingers"/>
    <property type="match status" value="1"/>
</dbReference>
<evidence type="ECO:0000313" key="5">
    <source>
        <dbReference type="Proteomes" id="UP000248961"/>
    </source>
</evidence>
<dbReference type="InterPro" id="IPR013087">
    <property type="entry name" value="Znf_C2H2_type"/>
</dbReference>
<dbReference type="Proteomes" id="UP000248961">
    <property type="component" value="Unassembled WGS sequence"/>
</dbReference>
<organism evidence="4 5">
    <name type="scientific">Aspergillus homomorphus (strain CBS 101889)</name>
    <dbReference type="NCBI Taxonomy" id="1450537"/>
    <lineage>
        <taxon>Eukaryota</taxon>
        <taxon>Fungi</taxon>
        <taxon>Dikarya</taxon>
        <taxon>Ascomycota</taxon>
        <taxon>Pezizomycotina</taxon>
        <taxon>Eurotiomycetes</taxon>
        <taxon>Eurotiomycetidae</taxon>
        <taxon>Eurotiales</taxon>
        <taxon>Aspergillaceae</taxon>
        <taxon>Aspergillus</taxon>
        <taxon>Aspergillus subgen. Circumdati</taxon>
    </lineage>
</organism>
<feature type="domain" description="C2H2-type" evidence="3">
    <location>
        <begin position="57"/>
        <end position="91"/>
    </location>
</feature>
<evidence type="ECO:0000259" key="3">
    <source>
        <dbReference type="PROSITE" id="PS50157"/>
    </source>
</evidence>
<dbReference type="RefSeq" id="XP_025546956.1">
    <property type="nucleotide sequence ID" value="XM_025690735.1"/>
</dbReference>
<keyword evidence="1" id="KW-0863">Zinc-finger</keyword>
<dbReference type="Gene3D" id="3.30.160.60">
    <property type="entry name" value="Classic Zinc Finger"/>
    <property type="match status" value="1"/>
</dbReference>
<proteinExistence type="predicted"/>
<dbReference type="PROSITE" id="PS00028">
    <property type="entry name" value="ZINC_FINGER_C2H2_1"/>
    <property type="match status" value="1"/>
</dbReference>
<dbReference type="AlphaFoldDB" id="A0A395HIQ0"/>
<reference evidence="4 5" key="1">
    <citation type="submission" date="2018-02" db="EMBL/GenBank/DDBJ databases">
        <title>The genomes of Aspergillus section Nigri reveals drivers in fungal speciation.</title>
        <authorList>
            <consortium name="DOE Joint Genome Institute"/>
            <person name="Vesth T.C."/>
            <person name="Nybo J."/>
            <person name="Theobald S."/>
            <person name="Brandl J."/>
            <person name="Frisvad J.C."/>
            <person name="Nielsen K.F."/>
            <person name="Lyhne E.K."/>
            <person name="Kogle M.E."/>
            <person name="Kuo A."/>
            <person name="Riley R."/>
            <person name="Clum A."/>
            <person name="Nolan M."/>
            <person name="Lipzen A."/>
            <person name="Salamov A."/>
            <person name="Henrissat B."/>
            <person name="Wiebenga A."/>
            <person name="De vries R.P."/>
            <person name="Grigoriev I.V."/>
            <person name="Mortensen U.H."/>
            <person name="Andersen M.R."/>
            <person name="Baker S.E."/>
        </authorList>
    </citation>
    <scope>NUCLEOTIDE SEQUENCE [LARGE SCALE GENOMIC DNA]</scope>
    <source>
        <strain evidence="4 5">CBS 101889</strain>
    </source>
</reference>
<dbReference type="VEuPathDB" id="FungiDB:BO97DRAFT_233302"/>
<dbReference type="OrthoDB" id="4485874at2759"/>
<gene>
    <name evidence="4" type="ORF">BO97DRAFT_233302</name>
</gene>
<dbReference type="GO" id="GO:0008270">
    <property type="term" value="F:zinc ion binding"/>
    <property type="evidence" value="ECO:0007669"/>
    <property type="project" value="UniProtKB-KW"/>
</dbReference>
<dbReference type="GeneID" id="37195024"/>
<dbReference type="EMBL" id="KZ824324">
    <property type="protein sequence ID" value="RAL07802.1"/>
    <property type="molecule type" value="Genomic_DNA"/>
</dbReference>
<evidence type="ECO:0000256" key="2">
    <source>
        <dbReference type="SAM" id="MobiDB-lite"/>
    </source>
</evidence>
<keyword evidence="1" id="KW-0862">Zinc</keyword>
<keyword evidence="5" id="KW-1185">Reference proteome</keyword>
<keyword evidence="1" id="KW-0479">Metal-binding</keyword>
<feature type="region of interest" description="Disordered" evidence="2">
    <location>
        <begin position="1"/>
        <end position="44"/>
    </location>
</feature>
<accession>A0A395HIQ0</accession>
<name>A0A395HIQ0_ASPHC</name>
<protein>
    <recommendedName>
        <fullName evidence="3">C2H2-type domain-containing protein</fullName>
    </recommendedName>
</protein>
<dbReference type="PROSITE" id="PS50157">
    <property type="entry name" value="ZINC_FINGER_C2H2_2"/>
    <property type="match status" value="1"/>
</dbReference>
<dbReference type="InterPro" id="IPR036236">
    <property type="entry name" value="Znf_C2H2_sf"/>
</dbReference>
<sequence>MQQPTTIKSEGEPEYGISTCEPHPPHHPANPPSPPQQSAQTPAHRFPLSYRKKDDQFECTVTIDGRVCRRRFSSERSLRAHHRGLHDKTTDPCPFCGQRFFGQFSQNLHLRTAHGYKEFGVDGYGKGEVDEEMKLLREVSHGHGFTDVLARSGFVQTQTPEAQQANYTLWVMRHDLGLQR</sequence>